<dbReference type="PANTHER" id="PTHR42742:SF3">
    <property type="entry name" value="FRUCTOKINASE"/>
    <property type="match status" value="1"/>
</dbReference>
<dbReference type="SUPFAM" id="SSF51182">
    <property type="entry name" value="RmlC-like cupins"/>
    <property type="match status" value="1"/>
</dbReference>
<dbReference type="EMBL" id="JAIZPD010000010">
    <property type="protein sequence ID" value="KAH0960172.1"/>
    <property type="molecule type" value="Genomic_DNA"/>
</dbReference>
<dbReference type="Gene3D" id="2.60.120.10">
    <property type="entry name" value="Jelly Rolls"/>
    <property type="match status" value="1"/>
</dbReference>
<keyword evidence="3" id="KW-0413">Isomerase</keyword>
<dbReference type="GO" id="GO:0046872">
    <property type="term" value="F:metal ion binding"/>
    <property type="evidence" value="ECO:0007669"/>
    <property type="project" value="UniProtKB-KW"/>
</dbReference>
<accession>A0A9P8MSD2</accession>
<name>A0A9P8MSD2_9HYPO</name>
<dbReference type="GeneID" id="68357456"/>
<evidence type="ECO:0000313" key="4">
    <source>
        <dbReference type="Proteomes" id="UP000824596"/>
    </source>
</evidence>
<dbReference type="PANTHER" id="PTHR42742">
    <property type="entry name" value="TRANSCRIPTIONAL REPRESSOR MPRA"/>
    <property type="match status" value="1"/>
</dbReference>
<evidence type="ECO:0000256" key="2">
    <source>
        <dbReference type="ARBA" id="ARBA00022833"/>
    </source>
</evidence>
<dbReference type="CDD" id="cd07010">
    <property type="entry name" value="cupin_PMI_type_I_N_bac"/>
    <property type="match status" value="1"/>
</dbReference>
<gene>
    <name evidence="3" type="ORF">HRG_08327</name>
</gene>
<reference evidence="3" key="1">
    <citation type="submission" date="2021-09" db="EMBL/GenBank/DDBJ databases">
        <title>A high-quality genome of the endoparasitic fungus Hirsutella rhossiliensis with a comparison of Hirsutella genomes reveals transposable elements contributing to genome size variation.</title>
        <authorList>
            <person name="Lin R."/>
            <person name="Jiao Y."/>
            <person name="Sun X."/>
            <person name="Ling J."/>
            <person name="Xie B."/>
            <person name="Cheng X."/>
        </authorList>
    </citation>
    <scope>NUCLEOTIDE SEQUENCE</scope>
    <source>
        <strain evidence="3">HR02</strain>
    </source>
</reference>
<dbReference type="InterPro" id="IPR011051">
    <property type="entry name" value="RmlC_Cupin_sf"/>
</dbReference>
<dbReference type="InterPro" id="IPR051804">
    <property type="entry name" value="Carb_Metab_Reg_Kinase/Isom"/>
</dbReference>
<proteinExistence type="predicted"/>
<dbReference type="InterPro" id="IPR014710">
    <property type="entry name" value="RmlC-like_jellyroll"/>
</dbReference>
<dbReference type="RefSeq" id="XP_044717685.1">
    <property type="nucleotide sequence ID" value="XM_044866798.1"/>
</dbReference>
<comment type="caution">
    <text evidence="3">The sequence shown here is derived from an EMBL/GenBank/DDBJ whole genome shotgun (WGS) entry which is preliminary data.</text>
</comment>
<keyword evidence="4" id="KW-1185">Reference proteome</keyword>
<keyword evidence="1" id="KW-0479">Metal-binding</keyword>
<dbReference type="OrthoDB" id="3452273at2759"/>
<protein>
    <submittedName>
        <fullName evidence="3">Mannose-6-phosphate isomerase</fullName>
    </submittedName>
</protein>
<organism evidence="3 4">
    <name type="scientific">Hirsutella rhossiliensis</name>
    <dbReference type="NCBI Taxonomy" id="111463"/>
    <lineage>
        <taxon>Eukaryota</taxon>
        <taxon>Fungi</taxon>
        <taxon>Dikarya</taxon>
        <taxon>Ascomycota</taxon>
        <taxon>Pezizomycotina</taxon>
        <taxon>Sordariomycetes</taxon>
        <taxon>Hypocreomycetidae</taxon>
        <taxon>Hypocreales</taxon>
        <taxon>Ophiocordycipitaceae</taxon>
        <taxon>Hirsutella</taxon>
    </lineage>
</organism>
<sequence>MAPILLHANQPPDGFYAGGARISTLRGAASCASYQPEDWVASTTCCRGSEGVGLSKLPDGRLLRDAVASEPERWLGPAHVAKHGGGGDTKLLVKLLDAGQRLPVHAHPHVDWAARHLAARHGKAEAWYVLTPGSVWLGLRDGFDGAGELRRLVLDGDGDGEALLARMHKVDVVPHQSVYVPPGVLHCLGEGVMVVEVQEPEDMSVLCEWKGFRINGRKEGHLGLGFDVALTAVETRARTREQIMELVKDSQASTSSSDGSSVVVDASREYFELERRRVVAGAQQRCRRGFAVVIVLGGAVSLAVDARHDGGGDDGGLALSKGATVVVPFADGDFVLEGDGADVLIARPPQ</sequence>
<dbReference type="AlphaFoldDB" id="A0A9P8MSD2"/>
<dbReference type="GO" id="GO:0016853">
    <property type="term" value="F:isomerase activity"/>
    <property type="evidence" value="ECO:0007669"/>
    <property type="project" value="UniProtKB-KW"/>
</dbReference>
<keyword evidence="2" id="KW-0862">Zinc</keyword>
<evidence type="ECO:0000256" key="1">
    <source>
        <dbReference type="ARBA" id="ARBA00022723"/>
    </source>
</evidence>
<evidence type="ECO:0000313" key="3">
    <source>
        <dbReference type="EMBL" id="KAH0960172.1"/>
    </source>
</evidence>
<dbReference type="Proteomes" id="UP000824596">
    <property type="component" value="Unassembled WGS sequence"/>
</dbReference>